<accession>A0A0D7ATS8</accession>
<evidence type="ECO:0000256" key="1">
    <source>
        <dbReference type="SAM" id="MobiDB-lite"/>
    </source>
</evidence>
<organism evidence="2 3">
    <name type="scientific">Cylindrobasidium torrendii FP15055 ss-10</name>
    <dbReference type="NCBI Taxonomy" id="1314674"/>
    <lineage>
        <taxon>Eukaryota</taxon>
        <taxon>Fungi</taxon>
        <taxon>Dikarya</taxon>
        <taxon>Basidiomycota</taxon>
        <taxon>Agaricomycotina</taxon>
        <taxon>Agaricomycetes</taxon>
        <taxon>Agaricomycetidae</taxon>
        <taxon>Agaricales</taxon>
        <taxon>Marasmiineae</taxon>
        <taxon>Physalacriaceae</taxon>
        <taxon>Cylindrobasidium</taxon>
    </lineage>
</organism>
<dbReference type="AlphaFoldDB" id="A0A0D7ATS8"/>
<evidence type="ECO:0000313" key="3">
    <source>
        <dbReference type="Proteomes" id="UP000054007"/>
    </source>
</evidence>
<reference evidence="2 3" key="1">
    <citation type="journal article" date="2015" name="Fungal Genet. Biol.">
        <title>Evolution of novel wood decay mechanisms in Agaricales revealed by the genome sequences of Fistulina hepatica and Cylindrobasidium torrendii.</title>
        <authorList>
            <person name="Floudas D."/>
            <person name="Held B.W."/>
            <person name="Riley R."/>
            <person name="Nagy L.G."/>
            <person name="Koehler G."/>
            <person name="Ransdell A.S."/>
            <person name="Younus H."/>
            <person name="Chow J."/>
            <person name="Chiniquy J."/>
            <person name="Lipzen A."/>
            <person name="Tritt A."/>
            <person name="Sun H."/>
            <person name="Haridas S."/>
            <person name="LaButti K."/>
            <person name="Ohm R.A."/>
            <person name="Kues U."/>
            <person name="Blanchette R.A."/>
            <person name="Grigoriev I.V."/>
            <person name="Minto R.E."/>
            <person name="Hibbett D.S."/>
        </authorList>
    </citation>
    <scope>NUCLEOTIDE SEQUENCE [LARGE SCALE GENOMIC DNA]</scope>
    <source>
        <strain evidence="2 3">FP15055 ss-10</strain>
    </source>
</reference>
<feature type="region of interest" description="Disordered" evidence="1">
    <location>
        <begin position="48"/>
        <end position="78"/>
    </location>
</feature>
<protein>
    <submittedName>
        <fullName evidence="2">Uncharacterized protein</fullName>
    </submittedName>
</protein>
<name>A0A0D7ATS8_9AGAR</name>
<keyword evidence="3" id="KW-1185">Reference proteome</keyword>
<sequence>MYCSRRLSSSKQTLWTIHPSSQRKFDWTISRYAVETLRTSLNEAYKVQGREARTSSRSPSLSTPHPTPSLSSNTSIPSSPRMVAVSIDNRQHWHLCRPSVRLSSGEAMEAMWEARFALVKEARISLCAYAVALEAVVGRATPEEMQCGLHLRGR</sequence>
<gene>
    <name evidence="2" type="ORF">CYLTODRAFT_225843</name>
</gene>
<dbReference type="Proteomes" id="UP000054007">
    <property type="component" value="Unassembled WGS sequence"/>
</dbReference>
<evidence type="ECO:0000313" key="2">
    <source>
        <dbReference type="EMBL" id="KIY61415.1"/>
    </source>
</evidence>
<dbReference type="EMBL" id="KN880950">
    <property type="protein sequence ID" value="KIY61415.1"/>
    <property type="molecule type" value="Genomic_DNA"/>
</dbReference>
<proteinExistence type="predicted"/>
<feature type="compositionally biased region" description="Low complexity" evidence="1">
    <location>
        <begin position="55"/>
        <end position="78"/>
    </location>
</feature>